<comment type="caution">
    <text evidence="2">The sequence shown here is derived from an EMBL/GenBank/DDBJ whole genome shotgun (WGS) entry which is preliminary data.</text>
</comment>
<keyword evidence="3" id="KW-1185">Reference proteome</keyword>
<accession>A0A8J5MHB2</accession>
<protein>
    <submittedName>
        <fullName evidence="2">Uncharacterized protein</fullName>
    </submittedName>
</protein>
<sequence length="911" mass="102381">MTTATRVNAKLHNEDLKDAYRVWLKDLYDDKPERLLKRLDKKKKSGGGRRARRNQRMQHAQQHTAASALKDVALKKAEQAKLPSISLVHTPADKQALQESQSRRHQALVDEANYSAFQYSHQPTWRPGLAFFQQLVRQLLEKPSPECGNNYSEGVITAEMTGFPVLVAPILLRVPVCRQGTENHLGVALLFCQEQNQELQQVGASGDVISFVLRCRVYVRPSNWREHRNSLLDILSNVSNEICAVRKCAENFESQNNELQLLRSRQDVEKAIDELWVSSRDTEYDTDLLAIQKYIPFKGTSSRSNAFTAANMAPSVERKAWIARCASRKRDKNSSTVWIISGGEICGPLMAITNTSSADCQLVKCTVDQAWSEPRLLTTMCAMSLEKALRIRFNELVLDLLQDTFGTWWLLQVKAFTLASLRPASAATMSSLPTKTLPGLSRTQSAPTRFEIGVAPTPQWKKWRCAGRYCAKHSCKRFPEPENQQVNDLDGPDDDKEPCGYLTKKMLRSCEFYDDFIQQQDMSLAGGFAEFHSALTFHLQHRLPKRDRSQLYEPQPLCRACVKRYHSLRQQWIETVGVLKTMATIGGPRRKITQAKEHSEQTLLPSRKLPSLQRKPEASSALTCSYSSPALTASNPSNTTKLNKREDTTKQSNYLTELAAMEEMLAEHEPPSLLKDKKHEHQNVAPVSSSAPLNALSTKPPRHEDIFPKWDGVTRIEEMWQNLTFKPLEKQLTEVGSNHSESGGVKQGYNSISLQQELAKVAKTGDNNENDKLTEPELKLHKEVDQSPGISLMKSVAACTVHVQHCRRVFEDESYREGLVNDAVSALRSGKPNVCLVVTPPPQNPHNKKHANEDGDELAEMALRSLYIDVKQVIAASSDGLATELLLSSWPMRPTVWRETSGCITVNLGPA</sequence>
<dbReference type="AlphaFoldDB" id="A0A8J5MHB2"/>
<feature type="region of interest" description="Disordered" evidence="1">
    <location>
        <begin position="38"/>
        <end position="63"/>
    </location>
</feature>
<feature type="region of interest" description="Disordered" evidence="1">
    <location>
        <begin position="592"/>
        <end position="649"/>
    </location>
</feature>
<reference evidence="2" key="1">
    <citation type="submission" date="2021-01" db="EMBL/GenBank/DDBJ databases">
        <title>Phytophthora aleatoria, a newly-described species from Pinus radiata is distinct from Phytophthora cactorum isolates based on comparative genomics.</title>
        <authorList>
            <person name="Mcdougal R."/>
            <person name="Panda P."/>
            <person name="Williams N."/>
            <person name="Studholme D.J."/>
        </authorList>
    </citation>
    <scope>NUCLEOTIDE SEQUENCE</scope>
    <source>
        <strain evidence="2">NZFS 4037</strain>
    </source>
</reference>
<dbReference type="EMBL" id="JAENGY010000250">
    <property type="protein sequence ID" value="KAG6968094.1"/>
    <property type="molecule type" value="Genomic_DNA"/>
</dbReference>
<proteinExistence type="predicted"/>
<evidence type="ECO:0000256" key="1">
    <source>
        <dbReference type="SAM" id="MobiDB-lite"/>
    </source>
</evidence>
<evidence type="ECO:0000313" key="2">
    <source>
        <dbReference type="EMBL" id="KAG6968094.1"/>
    </source>
</evidence>
<name>A0A8J5MHB2_9STRA</name>
<feature type="compositionally biased region" description="Basic residues" evidence="1">
    <location>
        <begin position="39"/>
        <end position="56"/>
    </location>
</feature>
<organism evidence="2 3">
    <name type="scientific">Phytophthora aleatoria</name>
    <dbReference type="NCBI Taxonomy" id="2496075"/>
    <lineage>
        <taxon>Eukaryota</taxon>
        <taxon>Sar</taxon>
        <taxon>Stramenopiles</taxon>
        <taxon>Oomycota</taxon>
        <taxon>Peronosporomycetes</taxon>
        <taxon>Peronosporales</taxon>
        <taxon>Peronosporaceae</taxon>
        <taxon>Phytophthora</taxon>
    </lineage>
</organism>
<dbReference type="Proteomes" id="UP000709295">
    <property type="component" value="Unassembled WGS sequence"/>
</dbReference>
<feature type="compositionally biased region" description="Polar residues" evidence="1">
    <location>
        <begin position="620"/>
        <end position="641"/>
    </location>
</feature>
<gene>
    <name evidence="2" type="ORF">JG688_00005972</name>
</gene>
<evidence type="ECO:0000313" key="3">
    <source>
        <dbReference type="Proteomes" id="UP000709295"/>
    </source>
</evidence>